<gene>
    <name evidence="1" type="ORF">NLG97_g6684</name>
</gene>
<protein>
    <submittedName>
        <fullName evidence="1">Uncharacterized protein</fullName>
    </submittedName>
</protein>
<comment type="caution">
    <text evidence="1">The sequence shown here is derived from an EMBL/GenBank/DDBJ whole genome shotgun (WGS) entry which is preliminary data.</text>
</comment>
<reference evidence="1" key="1">
    <citation type="submission" date="2022-07" db="EMBL/GenBank/DDBJ databases">
        <title>Genome Sequence of Lecanicillium saksenae.</title>
        <authorList>
            <person name="Buettner E."/>
        </authorList>
    </citation>
    <scope>NUCLEOTIDE SEQUENCE</scope>
    <source>
        <strain evidence="1">VT-O1</strain>
    </source>
</reference>
<organism evidence="1 2">
    <name type="scientific">Lecanicillium saksenae</name>
    <dbReference type="NCBI Taxonomy" id="468837"/>
    <lineage>
        <taxon>Eukaryota</taxon>
        <taxon>Fungi</taxon>
        <taxon>Dikarya</taxon>
        <taxon>Ascomycota</taxon>
        <taxon>Pezizomycotina</taxon>
        <taxon>Sordariomycetes</taxon>
        <taxon>Hypocreomycetidae</taxon>
        <taxon>Hypocreales</taxon>
        <taxon>Cordycipitaceae</taxon>
        <taxon>Lecanicillium</taxon>
    </lineage>
</organism>
<evidence type="ECO:0000313" key="2">
    <source>
        <dbReference type="Proteomes" id="UP001148737"/>
    </source>
</evidence>
<dbReference type="EMBL" id="JANAKD010000923">
    <property type="protein sequence ID" value="KAJ3486071.1"/>
    <property type="molecule type" value="Genomic_DNA"/>
</dbReference>
<sequence length="120" mass="13499">MSGRYSLRATPRKKELFDGMVETPAKTRSSRRQSSFPPEASDNEDDAAATPAPEKTPARSRSVRRRTLAKSDDEPAQNEQDHGRCQQRRRPQALRLEPQEARGGPGHRGRRLEARPGPQD</sequence>
<dbReference type="Proteomes" id="UP001148737">
    <property type="component" value="Unassembled WGS sequence"/>
</dbReference>
<proteinExistence type="predicted"/>
<accession>A0ACC1QRA4</accession>
<name>A0ACC1QRA4_9HYPO</name>
<evidence type="ECO:0000313" key="1">
    <source>
        <dbReference type="EMBL" id="KAJ3486071.1"/>
    </source>
</evidence>
<keyword evidence="2" id="KW-1185">Reference proteome</keyword>